<dbReference type="EC" id="5.1.2.3" evidence="5"/>
<dbReference type="GO" id="GO:0004165">
    <property type="term" value="F:delta(3)-delta(2)-enoyl-CoA isomerase activity"/>
    <property type="evidence" value="ECO:0007669"/>
    <property type="project" value="UniProtKB-EC"/>
</dbReference>
<evidence type="ECO:0000256" key="1">
    <source>
        <dbReference type="ARBA" id="ARBA00023235"/>
    </source>
</evidence>
<evidence type="ECO:0000256" key="2">
    <source>
        <dbReference type="ARBA" id="ARBA00023239"/>
    </source>
</evidence>
<gene>
    <name evidence="5" type="ORF">SAMCFNEI73_pB0301</name>
</gene>
<dbReference type="EC" id="5.3.3.8" evidence="5"/>
<dbReference type="Pfam" id="PF02737">
    <property type="entry name" value="3HCDH_N"/>
    <property type="match status" value="1"/>
</dbReference>
<dbReference type="GO" id="GO:0003857">
    <property type="term" value="F:(3S)-3-hydroxyacyl-CoA dehydrogenase (NAD+) activity"/>
    <property type="evidence" value="ECO:0007669"/>
    <property type="project" value="UniProtKB-EC"/>
</dbReference>
<dbReference type="InterPro" id="IPR006176">
    <property type="entry name" value="3-OHacyl-CoA_DH_NAD-bd"/>
</dbReference>
<dbReference type="RefSeq" id="WP_161951912.1">
    <property type="nucleotide sequence ID" value="NZ_CP013109.1"/>
</dbReference>
<dbReference type="KEGG" id="same:SAMCFNEI73_pB0301"/>
<dbReference type="Gene3D" id="1.10.1040.50">
    <property type="match status" value="1"/>
</dbReference>
<evidence type="ECO:0000256" key="3">
    <source>
        <dbReference type="ARBA" id="ARBA00023268"/>
    </source>
</evidence>
<dbReference type="InterPro" id="IPR036291">
    <property type="entry name" value="NAD(P)-bd_dom_sf"/>
</dbReference>
<keyword evidence="2 5" id="KW-0456">Lyase</keyword>
<dbReference type="EC" id="1.1.1.35" evidence="5"/>
<evidence type="ECO:0000313" key="6">
    <source>
        <dbReference type="Proteomes" id="UP000182306"/>
    </source>
</evidence>
<keyword evidence="1 5" id="KW-0413">Isomerase</keyword>
<dbReference type="AlphaFoldDB" id="A0A1L3LTT6"/>
<proteinExistence type="predicted"/>
<keyword evidence="6" id="KW-1185">Reference proteome</keyword>
<keyword evidence="5" id="KW-0560">Oxidoreductase</keyword>
<dbReference type="EC" id="4.2.1.17" evidence="5"/>
<dbReference type="PANTHER" id="PTHR23309">
    <property type="entry name" value="3-HYDROXYACYL-COA DEHYROGENASE"/>
    <property type="match status" value="1"/>
</dbReference>
<reference evidence="5 6" key="1">
    <citation type="submission" date="2015-10" db="EMBL/GenBank/DDBJ databases">
        <title>Genomic differences between typical nodule nitrogen-fixing rhizobial strains and those coming from bean seeds.</title>
        <authorList>
            <person name="Peralta H."/>
            <person name="Aguilar-Vera A."/>
            <person name="Diaz R."/>
            <person name="Mora Y."/>
            <person name="Martinez-Batallar G."/>
            <person name="Salazar E."/>
            <person name="Vargas-Lagunas C."/>
            <person name="Encarnacion S."/>
            <person name="Girard L."/>
            <person name="Mora J."/>
        </authorList>
    </citation>
    <scope>NUCLEOTIDE SEQUENCE [LARGE SCALE GENOMIC DNA]</scope>
    <source>
        <strain evidence="5 6">CFNEI 73</strain>
        <plasmid evidence="5 6">B</plasmid>
    </source>
</reference>
<sequence>MRNLSELIHPTRYTLVIPFEEGLARERETFLKLRESNRAQARIHLFLSGKAAFHFPSASMGERRVASVAIAGSGKRARAIAALLNRSGVAVRTGESGLSEAGLIIDALDDRKAQVTIRHLASQAKPGAVIATTRGRNLDRLAEMTERHGDIIGLQFRLSSGRSLVEVAPTTRTAPETVHAVLGLIRKTGVQAVVITQPGLVGQRIIAACRAAAGDLSRSGVPCRDVKAALASCGVSRSLGVSASLRKSLDPALRHHLLGEMAREAAVLVTEGIVRQSFEVDLILVHGYGLPHDEGGPIWAAGMLRNDGLTVAAYDRSMDKVRA</sequence>
<geneLocation type="plasmid" evidence="5 6">
    <name>B</name>
</geneLocation>
<accession>A0A1L3LTT6</accession>
<dbReference type="SUPFAM" id="SSF48179">
    <property type="entry name" value="6-phosphogluconate dehydrogenase C-terminal domain-like"/>
    <property type="match status" value="1"/>
</dbReference>
<dbReference type="InterPro" id="IPR008927">
    <property type="entry name" value="6-PGluconate_DH-like_C_sf"/>
</dbReference>
<organism evidence="5 6">
    <name type="scientific">Sinorhizobium americanum</name>
    <dbReference type="NCBI Taxonomy" id="194963"/>
    <lineage>
        <taxon>Bacteria</taxon>
        <taxon>Pseudomonadati</taxon>
        <taxon>Pseudomonadota</taxon>
        <taxon>Alphaproteobacteria</taxon>
        <taxon>Hyphomicrobiales</taxon>
        <taxon>Rhizobiaceae</taxon>
        <taxon>Sinorhizobium/Ensifer group</taxon>
        <taxon>Sinorhizobium</taxon>
    </lineage>
</organism>
<feature type="domain" description="3-hydroxyacyl-CoA dehydrogenase NAD binding" evidence="4">
    <location>
        <begin position="115"/>
        <end position="195"/>
    </location>
</feature>
<dbReference type="GO" id="GO:0004300">
    <property type="term" value="F:enoyl-CoA hydratase activity"/>
    <property type="evidence" value="ECO:0007669"/>
    <property type="project" value="UniProtKB-EC"/>
</dbReference>
<dbReference type="Gene3D" id="3.40.50.720">
    <property type="entry name" value="NAD(P)-binding Rossmann-like Domain"/>
    <property type="match status" value="1"/>
</dbReference>
<name>A0A1L3LTT6_9HYPH</name>
<dbReference type="GO" id="GO:0006635">
    <property type="term" value="P:fatty acid beta-oxidation"/>
    <property type="evidence" value="ECO:0007669"/>
    <property type="project" value="TreeGrafter"/>
</dbReference>
<dbReference type="GO" id="GO:0070403">
    <property type="term" value="F:NAD+ binding"/>
    <property type="evidence" value="ECO:0007669"/>
    <property type="project" value="InterPro"/>
</dbReference>
<dbReference type="PANTHER" id="PTHR23309:SF49">
    <property type="entry name" value="PEROXISOMAL BIFUNCTIONAL ENZYME"/>
    <property type="match status" value="1"/>
</dbReference>
<evidence type="ECO:0000259" key="4">
    <source>
        <dbReference type="Pfam" id="PF02737"/>
    </source>
</evidence>
<evidence type="ECO:0000313" key="5">
    <source>
        <dbReference type="EMBL" id="APG93498.1"/>
    </source>
</evidence>
<dbReference type="GO" id="GO:0008692">
    <property type="term" value="F:3-hydroxybutyryl-CoA epimerase activity"/>
    <property type="evidence" value="ECO:0007669"/>
    <property type="project" value="UniProtKB-EC"/>
</dbReference>
<dbReference type="SUPFAM" id="SSF51735">
    <property type="entry name" value="NAD(P)-binding Rossmann-fold domains"/>
    <property type="match status" value="1"/>
</dbReference>
<dbReference type="Proteomes" id="UP000182306">
    <property type="component" value="Plasmid B"/>
</dbReference>
<keyword evidence="5" id="KW-0614">Plasmid</keyword>
<dbReference type="EMBL" id="CP013109">
    <property type="protein sequence ID" value="APG93498.1"/>
    <property type="molecule type" value="Genomic_DNA"/>
</dbReference>
<protein>
    <submittedName>
        <fullName evidence="5">Enoyl-CoA hydratase</fullName>
        <ecNumber evidence="5">1.1.1.35</ecNumber>
        <ecNumber evidence="5">4.2.1.17</ecNumber>
        <ecNumber evidence="5">5.1.2.3</ecNumber>
        <ecNumber evidence="5">5.3.3.8</ecNumber>
    </submittedName>
</protein>
<keyword evidence="3" id="KW-0511">Multifunctional enzyme</keyword>